<evidence type="ECO:0000259" key="3">
    <source>
        <dbReference type="PROSITE" id="PS50195"/>
    </source>
</evidence>
<evidence type="ECO:0008006" key="7">
    <source>
        <dbReference type="Google" id="ProtNLM"/>
    </source>
</evidence>
<evidence type="ECO:0000259" key="4">
    <source>
        <dbReference type="PROSITE" id="PS51207"/>
    </source>
</evidence>
<evidence type="ECO:0000313" key="6">
    <source>
        <dbReference type="Proteomes" id="UP001347796"/>
    </source>
</evidence>
<dbReference type="Proteomes" id="UP001347796">
    <property type="component" value="Unassembled WGS sequence"/>
</dbReference>
<dbReference type="SMART" id="SM00312">
    <property type="entry name" value="PX"/>
    <property type="match status" value="1"/>
</dbReference>
<feature type="domain" description="PX" evidence="3">
    <location>
        <begin position="506"/>
        <end position="632"/>
    </location>
</feature>
<organism evidence="5 6">
    <name type="scientific">Patella caerulea</name>
    <name type="common">Rayed Mediterranean limpet</name>
    <dbReference type="NCBI Taxonomy" id="87958"/>
    <lineage>
        <taxon>Eukaryota</taxon>
        <taxon>Metazoa</taxon>
        <taxon>Spiralia</taxon>
        <taxon>Lophotrochozoa</taxon>
        <taxon>Mollusca</taxon>
        <taxon>Gastropoda</taxon>
        <taxon>Patellogastropoda</taxon>
        <taxon>Patelloidea</taxon>
        <taxon>Patellidae</taxon>
        <taxon>Patella</taxon>
    </lineage>
</organism>
<dbReference type="InterPro" id="IPR001683">
    <property type="entry name" value="PX_dom"/>
</dbReference>
<dbReference type="PANTHER" id="PTHR22775:SF3">
    <property type="entry name" value="SORTING NEXIN-13"/>
    <property type="match status" value="1"/>
</dbReference>
<keyword evidence="6" id="KW-1185">Reference proteome</keyword>
<dbReference type="SMART" id="SM00313">
    <property type="entry name" value="PXA"/>
    <property type="match status" value="1"/>
</dbReference>
<evidence type="ECO:0000256" key="1">
    <source>
        <dbReference type="ARBA" id="ARBA00010883"/>
    </source>
</evidence>
<keyword evidence="2" id="KW-0472">Membrane</keyword>
<keyword evidence="2" id="KW-0812">Transmembrane</keyword>
<comment type="similarity">
    <text evidence="1">Belongs to the sorting nexin family.</text>
</comment>
<dbReference type="SUPFAM" id="SSF64268">
    <property type="entry name" value="PX domain"/>
    <property type="match status" value="1"/>
</dbReference>
<dbReference type="Pfam" id="PF02194">
    <property type="entry name" value="PXA"/>
    <property type="match status" value="1"/>
</dbReference>
<reference evidence="5 6" key="1">
    <citation type="submission" date="2024-01" db="EMBL/GenBank/DDBJ databases">
        <title>The genome of the rayed Mediterranean limpet Patella caerulea (Linnaeus, 1758).</title>
        <authorList>
            <person name="Anh-Thu Weber A."/>
            <person name="Halstead-Nussloch G."/>
        </authorList>
    </citation>
    <scope>NUCLEOTIDE SEQUENCE [LARGE SCALE GENOMIC DNA]</scope>
    <source>
        <strain evidence="5">AATW-2023a</strain>
        <tissue evidence="5">Whole specimen</tissue>
    </source>
</reference>
<evidence type="ECO:0000256" key="2">
    <source>
        <dbReference type="SAM" id="Phobius"/>
    </source>
</evidence>
<dbReference type="AlphaFoldDB" id="A0AAN8J4A5"/>
<dbReference type="PANTHER" id="PTHR22775">
    <property type="entry name" value="SORTING NEXIN"/>
    <property type="match status" value="1"/>
</dbReference>
<keyword evidence="2" id="KW-1133">Transmembrane helix</keyword>
<protein>
    <recommendedName>
        <fullName evidence="7">Sorting nexin-19</fullName>
    </recommendedName>
</protein>
<dbReference type="InterPro" id="IPR003114">
    <property type="entry name" value="Phox_assoc"/>
</dbReference>
<feature type="domain" description="PXA" evidence="4">
    <location>
        <begin position="114"/>
        <end position="303"/>
    </location>
</feature>
<dbReference type="Pfam" id="PF08628">
    <property type="entry name" value="Nexin_C"/>
    <property type="match status" value="1"/>
</dbReference>
<comment type="caution">
    <text evidence="5">The sequence shown here is derived from an EMBL/GenBank/DDBJ whole genome shotgun (WGS) entry which is preliminary data.</text>
</comment>
<proteinExistence type="inferred from homology"/>
<dbReference type="InterPro" id="IPR013937">
    <property type="entry name" value="Sorting_nexin_C"/>
</dbReference>
<feature type="transmembrane region" description="Helical" evidence="2">
    <location>
        <begin position="29"/>
        <end position="58"/>
    </location>
</feature>
<dbReference type="Gene3D" id="3.30.1520.10">
    <property type="entry name" value="Phox-like domain"/>
    <property type="match status" value="1"/>
</dbReference>
<sequence>MSGKNKINECLGTIMECFCWSKFTAIQKILCVGVCIFMCAAVIGYWFSFVIFCASIFLSNIIVSYFVKRITPIQSEYLLYFVRSVNSVCQLFQVTEFKSDKTSHSDSSDDHSNECKIDRELGILIDLIERDYIKSWYVHFSDEEQVINESRILFYEASQNLKMRIKHLKREICAKQIIDLYRKHITSYQVAKWTFNSLKEPKIRKGSLTSQGKKLSRPSSIEEAYQLQFHPALTDQQSEENYLQNVIKLLICKLFPQNFTFCRGAQILINEILLANIFKVLINKFSAPDFLFWCIIKITSNELDQVESATKSEILVDHQNIDIYKKEESEFSEIVSDQNDLKDDNQTNDYIIPLTLLKPSRSTIPIVTIEGADNFEETVCEAAHLDIGDTHVSNQKIYTDWKPQSILYDDDNISQCSDSSARSDIDTFHDIESDDMSSQYDIIESVSDNNAKVTTKNNILSDNNKTEVHKVDTSITDTTLPSSDENKENLTNDTTPVLSDSSLIFQDVSIIDTETATEFRSQNSYTLYIVQFEAMYFSDKGPVLRSGTTKRRFREFVNLNSRLDNNSYYKDLLKVVKGPKRWLNLPFKNMDKESVESRKAFLNQFLKSLIEIEAICNGPELREFLAYEGDSHIAFVKKSSEISVPRIDKMLVRTVSGMFDKIKSLPSLSQDVISGIVRRETSVDRKLEEKSPEIDKIDLEFDHQDSPHPHHLDKYIDFCDIADVFMETGNETGQGKDKANELQEDMLSLLPRLQGDGSESPSAPWEKDHPSEVTMCPPLAESVLDLAVQIFTGRDLWFSRHRVLTVLKVTIGRALDRFIQDEICDLTSEDQWQLYISLIRETIWPDGKLSQDQPPIKTENEKEATKEMAKKCLTEFFPGWLRGFVGLEEMDYGVDEVIKSLQHEKLNKHFLFSLLDFAVEELFPEVSSQELQSILLSS</sequence>
<gene>
    <name evidence="5" type="ORF">SNE40_021498</name>
</gene>
<accession>A0AAN8J4A5</accession>
<name>A0AAN8J4A5_PATCE</name>
<evidence type="ECO:0000313" key="5">
    <source>
        <dbReference type="EMBL" id="KAK6167480.1"/>
    </source>
</evidence>
<dbReference type="Pfam" id="PF00787">
    <property type="entry name" value="PX"/>
    <property type="match status" value="1"/>
</dbReference>
<dbReference type="GO" id="GO:0035091">
    <property type="term" value="F:phosphatidylinositol binding"/>
    <property type="evidence" value="ECO:0007669"/>
    <property type="project" value="InterPro"/>
</dbReference>
<dbReference type="EMBL" id="JAZGQO010000018">
    <property type="protein sequence ID" value="KAK6167480.1"/>
    <property type="molecule type" value="Genomic_DNA"/>
</dbReference>
<dbReference type="InterPro" id="IPR036871">
    <property type="entry name" value="PX_dom_sf"/>
</dbReference>
<dbReference type="PROSITE" id="PS51207">
    <property type="entry name" value="PXA"/>
    <property type="match status" value="1"/>
</dbReference>
<dbReference type="PROSITE" id="PS50195">
    <property type="entry name" value="PX"/>
    <property type="match status" value="1"/>
</dbReference>